<gene>
    <name evidence="3" type="ORF">SAMN05216179_2661</name>
</gene>
<dbReference type="RefSeq" id="WP_073202331.1">
    <property type="nucleotide sequence ID" value="NZ_FRCZ01000005.1"/>
</dbReference>
<feature type="coiled-coil region" evidence="1">
    <location>
        <begin position="111"/>
        <end position="138"/>
    </location>
</feature>
<dbReference type="AlphaFoldDB" id="A0A1M7PZU3"/>
<evidence type="ECO:0000313" key="3">
    <source>
        <dbReference type="EMBL" id="SHN23324.1"/>
    </source>
</evidence>
<accession>A0A1M7PZU3</accession>
<protein>
    <recommendedName>
        <fullName evidence="5">Gas vesicle protein</fullName>
    </recommendedName>
</protein>
<proteinExistence type="predicted"/>
<feature type="transmembrane region" description="Helical" evidence="2">
    <location>
        <begin position="18"/>
        <end position="36"/>
    </location>
</feature>
<reference evidence="3 4" key="1">
    <citation type="submission" date="2016-11" db="EMBL/GenBank/DDBJ databases">
        <authorList>
            <person name="Jaros S."/>
            <person name="Januszkiewicz K."/>
            <person name="Wedrychowicz H."/>
        </authorList>
    </citation>
    <scope>NUCLEOTIDE SEQUENCE [LARGE SCALE GENOMIC DNA]</scope>
    <source>
        <strain evidence="3 4">CGMCC 1.10681</strain>
    </source>
</reference>
<name>A0A1M7PZU3_9BACI</name>
<evidence type="ECO:0000256" key="2">
    <source>
        <dbReference type="SAM" id="Phobius"/>
    </source>
</evidence>
<keyword evidence="4" id="KW-1185">Reference proteome</keyword>
<dbReference type="Proteomes" id="UP000184184">
    <property type="component" value="Unassembled WGS sequence"/>
</dbReference>
<dbReference type="OrthoDB" id="2974352at2"/>
<dbReference type="STRING" id="1027249.SAMN05216179_2661"/>
<keyword evidence="2" id="KW-1133">Transmembrane helix</keyword>
<dbReference type="EMBL" id="FRCZ01000005">
    <property type="protein sequence ID" value="SHN23324.1"/>
    <property type="molecule type" value="Genomic_DNA"/>
</dbReference>
<evidence type="ECO:0000313" key="4">
    <source>
        <dbReference type="Proteomes" id="UP000184184"/>
    </source>
</evidence>
<sequence length="140" mass="15653">MAEQEIQQSNDQNSSQNSMGYILMGGVVGAGVGLLSNPGTAQKLYRSVQHSETGQLIAKELGRNVQQLITHQTMAVVQQAAPDYLNRAKIRLTGMSSNESEHKEMEEDSQYEVVKQENKQIHQRLDQIEKKLDELLSVND</sequence>
<keyword evidence="2" id="KW-0472">Membrane</keyword>
<evidence type="ECO:0000256" key="1">
    <source>
        <dbReference type="SAM" id="Coils"/>
    </source>
</evidence>
<keyword evidence="1" id="KW-0175">Coiled coil</keyword>
<evidence type="ECO:0008006" key="5">
    <source>
        <dbReference type="Google" id="ProtNLM"/>
    </source>
</evidence>
<organism evidence="3 4">
    <name type="scientific">Gracilibacillus kekensis</name>
    <dbReference type="NCBI Taxonomy" id="1027249"/>
    <lineage>
        <taxon>Bacteria</taxon>
        <taxon>Bacillati</taxon>
        <taxon>Bacillota</taxon>
        <taxon>Bacilli</taxon>
        <taxon>Bacillales</taxon>
        <taxon>Bacillaceae</taxon>
        <taxon>Gracilibacillus</taxon>
    </lineage>
</organism>
<keyword evidence="2" id="KW-0812">Transmembrane</keyword>